<evidence type="ECO:0000256" key="3">
    <source>
        <dbReference type="SAM" id="MobiDB-lite"/>
    </source>
</evidence>
<dbReference type="PATRIC" id="fig|749414.3.peg.6520"/>
<dbReference type="KEGG" id="sbh:SBI_06329"/>
<dbReference type="SUPFAM" id="SSF51735">
    <property type="entry name" value="NAD(P)-binding Rossmann-fold domains"/>
    <property type="match status" value="1"/>
</dbReference>
<dbReference type="PANTHER" id="PTHR43943:SF2">
    <property type="entry name" value="DEHYDROGENASE_REDUCTASE 4"/>
    <property type="match status" value="1"/>
</dbReference>
<evidence type="ECO:0000256" key="1">
    <source>
        <dbReference type="ARBA" id="ARBA00006484"/>
    </source>
</evidence>
<proteinExistence type="inferred from homology"/>
<dbReference type="Pfam" id="PF13561">
    <property type="entry name" value="adh_short_C2"/>
    <property type="match status" value="1"/>
</dbReference>
<dbReference type="eggNOG" id="COG1028">
    <property type="taxonomic scope" value="Bacteria"/>
</dbReference>
<protein>
    <submittedName>
        <fullName evidence="4">3-ketoacyl-(Acyl-carrier-protein) reductase</fullName>
        <ecNumber evidence="4">1.1.1.100</ecNumber>
    </submittedName>
</protein>
<gene>
    <name evidence="4" type="primary">fabG</name>
    <name evidence="4" type="ordered locus">SBI_06329</name>
</gene>
<evidence type="ECO:0000313" key="5">
    <source>
        <dbReference type="Proteomes" id="UP000000377"/>
    </source>
</evidence>
<dbReference type="Proteomes" id="UP000000377">
    <property type="component" value="Chromosome"/>
</dbReference>
<keyword evidence="2 4" id="KW-0560">Oxidoreductase</keyword>
<feature type="compositionally biased region" description="Gly residues" evidence="3">
    <location>
        <begin position="1"/>
        <end position="22"/>
    </location>
</feature>
<reference evidence="4 5" key="1">
    <citation type="journal article" date="2010" name="J. Bacteriol.">
        <title>Genome sequence of the milbemycin-producing bacterium Streptomyces bingchenggensis.</title>
        <authorList>
            <person name="Wang X.J."/>
            <person name="Yan Y.J."/>
            <person name="Zhang B."/>
            <person name="An J."/>
            <person name="Wang J.J."/>
            <person name="Tian J."/>
            <person name="Jiang L."/>
            <person name="Chen Y.H."/>
            <person name="Huang S.X."/>
            <person name="Yin M."/>
            <person name="Zhang J."/>
            <person name="Gao A.L."/>
            <person name="Liu C.X."/>
            <person name="Zhu Z.X."/>
            <person name="Xiang W.S."/>
        </authorList>
    </citation>
    <scope>NUCLEOTIDE SEQUENCE [LARGE SCALE GENOMIC DNA]</scope>
    <source>
        <strain evidence="4 5">BCW-1</strain>
    </source>
</reference>
<organism evidence="4 5">
    <name type="scientific">Streptomyces bingchenggensis (strain BCW-1)</name>
    <dbReference type="NCBI Taxonomy" id="749414"/>
    <lineage>
        <taxon>Bacteria</taxon>
        <taxon>Bacillati</taxon>
        <taxon>Actinomycetota</taxon>
        <taxon>Actinomycetes</taxon>
        <taxon>Kitasatosporales</taxon>
        <taxon>Streptomycetaceae</taxon>
        <taxon>Streptomyces</taxon>
    </lineage>
</organism>
<keyword evidence="5" id="KW-1185">Reference proteome</keyword>
<name>D7BSD1_STRBB</name>
<dbReference type="PRINTS" id="PR00080">
    <property type="entry name" value="SDRFAMILY"/>
</dbReference>
<dbReference type="EMBL" id="CP002047">
    <property type="protein sequence ID" value="ADI09449.1"/>
    <property type="molecule type" value="Genomic_DNA"/>
</dbReference>
<comment type="similarity">
    <text evidence="1">Belongs to the short-chain dehydrogenases/reductases (SDR) family.</text>
</comment>
<evidence type="ECO:0000313" key="4">
    <source>
        <dbReference type="EMBL" id="ADI09449.1"/>
    </source>
</evidence>
<feature type="region of interest" description="Disordered" evidence="3">
    <location>
        <begin position="1"/>
        <end position="35"/>
    </location>
</feature>
<dbReference type="STRING" id="749414.SBI_06329"/>
<dbReference type="CDD" id="cd05233">
    <property type="entry name" value="SDR_c"/>
    <property type="match status" value="1"/>
</dbReference>
<dbReference type="InterPro" id="IPR002347">
    <property type="entry name" value="SDR_fam"/>
</dbReference>
<dbReference type="EC" id="1.1.1.100" evidence="4"/>
<dbReference type="PANTHER" id="PTHR43943">
    <property type="entry name" value="DEHYDROGENASE/REDUCTASE (SDR FAMILY) MEMBER 4"/>
    <property type="match status" value="1"/>
</dbReference>
<dbReference type="Gene3D" id="3.40.50.720">
    <property type="entry name" value="NAD(P)-binding Rossmann-like Domain"/>
    <property type="match status" value="1"/>
</dbReference>
<evidence type="ECO:0000256" key="2">
    <source>
        <dbReference type="ARBA" id="ARBA00023002"/>
    </source>
</evidence>
<accession>D7BSD1</accession>
<dbReference type="PRINTS" id="PR00081">
    <property type="entry name" value="GDHRDH"/>
</dbReference>
<dbReference type="GO" id="GO:0004316">
    <property type="term" value="F:3-oxoacyl-[acyl-carrier-protein] reductase (NADPH) activity"/>
    <property type="evidence" value="ECO:0007669"/>
    <property type="project" value="UniProtKB-EC"/>
</dbReference>
<sequence>MVSATGGPGGPGSGTGGPGGAAGAATPEGGPGGGPATLAGRAALVGPAALAGRAALVTGASRGIGLAVAEALTEAGAAVCVTARDPDGLADAVRRLGPRAIACPGDVADPAHLDEAVSRALSAFGRLDILVNNAATNAPLGPLMDADPLVWRAAFTVNVEAPLRLTQAAWRGWMREHGGAIVNICTEGTHGVGPGIGAYGASKTALLRLTRQLAAELAPYVRVNAVSPGLVRTEMARFVWESDEPALAAALPLGRIGEPDDVARAVRWLLSDEASWITGTDLVVDGGRRVRAALRPA</sequence>
<dbReference type="FunFam" id="3.40.50.720:FF:000084">
    <property type="entry name" value="Short-chain dehydrogenase reductase"/>
    <property type="match status" value="1"/>
</dbReference>
<dbReference type="AlphaFoldDB" id="D7BSD1"/>
<dbReference type="NCBIfam" id="NF005559">
    <property type="entry name" value="PRK07231.1"/>
    <property type="match status" value="1"/>
</dbReference>
<dbReference type="HOGENOM" id="CLU_010194_1_1_11"/>
<dbReference type="InterPro" id="IPR036291">
    <property type="entry name" value="NAD(P)-bd_dom_sf"/>
</dbReference>